<evidence type="ECO:0008006" key="4">
    <source>
        <dbReference type="Google" id="ProtNLM"/>
    </source>
</evidence>
<protein>
    <recommendedName>
        <fullName evidence="4">Embryo surrounding factor 1 brassicaceae domain-containing protein</fullName>
    </recommendedName>
</protein>
<keyword evidence="1" id="KW-0732">Signal</keyword>
<feature type="chain" id="PRO_5012600769" description="Embryo surrounding factor 1 brassicaceae domain-containing protein" evidence="1">
    <location>
        <begin position="30"/>
        <end position="80"/>
    </location>
</feature>
<comment type="caution">
    <text evidence="2">The sequence shown here is derived from an EMBL/GenBank/DDBJ whole genome shotgun (WGS) entry which is preliminary data.</text>
</comment>
<gene>
    <name evidence="2" type="ORF">CDL15_Pgr025863</name>
</gene>
<sequence length="80" mass="9251">MLGRVTHLRFGLLLLMVVTIIQWPKEAEGRMVKFEHRANNSNFYSTLGLVCECCDGPEGECRSKWDAPCAKLKCHPWKYH</sequence>
<feature type="signal peptide" evidence="1">
    <location>
        <begin position="1"/>
        <end position="29"/>
    </location>
</feature>
<dbReference type="AlphaFoldDB" id="A0A218WAV9"/>
<dbReference type="PANTHER" id="PTHR37078">
    <property type="entry name" value="NODULE CYSTEINE-RICH (NCR) SECRETED PEPTIDE"/>
    <property type="match status" value="1"/>
</dbReference>
<evidence type="ECO:0000313" key="2">
    <source>
        <dbReference type="EMBL" id="OWM70014.1"/>
    </source>
</evidence>
<dbReference type="EMBL" id="MTKT01004810">
    <property type="protein sequence ID" value="OWM70014.1"/>
    <property type="molecule type" value="Genomic_DNA"/>
</dbReference>
<organism evidence="2 3">
    <name type="scientific">Punica granatum</name>
    <name type="common">Pomegranate</name>
    <dbReference type="NCBI Taxonomy" id="22663"/>
    <lineage>
        <taxon>Eukaryota</taxon>
        <taxon>Viridiplantae</taxon>
        <taxon>Streptophyta</taxon>
        <taxon>Embryophyta</taxon>
        <taxon>Tracheophyta</taxon>
        <taxon>Spermatophyta</taxon>
        <taxon>Magnoliopsida</taxon>
        <taxon>eudicotyledons</taxon>
        <taxon>Gunneridae</taxon>
        <taxon>Pentapetalae</taxon>
        <taxon>rosids</taxon>
        <taxon>malvids</taxon>
        <taxon>Myrtales</taxon>
        <taxon>Lythraceae</taxon>
        <taxon>Punica</taxon>
    </lineage>
</organism>
<proteinExistence type="predicted"/>
<accession>A0A218WAV9</accession>
<name>A0A218WAV9_PUNGR</name>
<dbReference type="PANTHER" id="PTHR37078:SF4">
    <property type="entry name" value="PROTEIN, PUTATIVE-RELATED"/>
    <property type="match status" value="1"/>
</dbReference>
<evidence type="ECO:0000313" key="3">
    <source>
        <dbReference type="Proteomes" id="UP000197138"/>
    </source>
</evidence>
<evidence type="ECO:0000256" key="1">
    <source>
        <dbReference type="SAM" id="SignalP"/>
    </source>
</evidence>
<reference evidence="3" key="1">
    <citation type="journal article" date="2017" name="Plant J.">
        <title>The pomegranate (Punica granatum L.) genome and the genomics of punicalagin biosynthesis.</title>
        <authorList>
            <person name="Qin G."/>
            <person name="Xu C."/>
            <person name="Ming R."/>
            <person name="Tang H."/>
            <person name="Guyot R."/>
            <person name="Kramer E.M."/>
            <person name="Hu Y."/>
            <person name="Yi X."/>
            <person name="Qi Y."/>
            <person name="Xu X."/>
            <person name="Gao Z."/>
            <person name="Pan H."/>
            <person name="Jian J."/>
            <person name="Tian Y."/>
            <person name="Yue Z."/>
            <person name="Xu Y."/>
        </authorList>
    </citation>
    <scope>NUCLEOTIDE SEQUENCE [LARGE SCALE GENOMIC DNA]</scope>
    <source>
        <strain evidence="3">cv. Dabenzi</strain>
    </source>
</reference>
<dbReference type="Proteomes" id="UP000197138">
    <property type="component" value="Unassembled WGS sequence"/>
</dbReference>